<dbReference type="SUPFAM" id="SSF52954">
    <property type="entry name" value="Class II aaRS ABD-related"/>
    <property type="match status" value="1"/>
</dbReference>
<name>A0ABU4GT78_9CLOT</name>
<proteinExistence type="inferred from homology"/>
<dbReference type="CDD" id="cd00859">
    <property type="entry name" value="HisRS_anticodon"/>
    <property type="match status" value="1"/>
</dbReference>
<comment type="similarity">
    <text evidence="1">Belongs to the class-II aminoacyl-tRNA synthetase family.</text>
</comment>
<dbReference type="RefSeq" id="WP_318066332.1">
    <property type="nucleotide sequence ID" value="NZ_JAWONS010000293.1"/>
</dbReference>
<keyword evidence="6" id="KW-0436">Ligase</keyword>
<evidence type="ECO:0000256" key="1">
    <source>
        <dbReference type="ARBA" id="ARBA00008226"/>
    </source>
</evidence>
<accession>A0ABU4GT78</accession>
<evidence type="ECO:0000256" key="3">
    <source>
        <dbReference type="ARBA" id="ARBA00022840"/>
    </source>
</evidence>
<dbReference type="InterPro" id="IPR033656">
    <property type="entry name" value="HisRS_anticodon"/>
</dbReference>
<sequence length="121" mass="13585">FGFALGLDRILVALEENGVQLPAHRRLDCYVVSLGEAAKRRAVTLLAELRRAGCSADRDVLDRKMKGQMKAADREQARYVVILGEEELGRDTAVVKEMATGRQEEVRLDRLVEYIRAGSKR</sequence>
<keyword evidence="2" id="KW-0963">Cytoplasm</keyword>
<dbReference type="Gene3D" id="3.40.50.800">
    <property type="entry name" value="Anticodon-binding domain"/>
    <property type="match status" value="1"/>
</dbReference>
<organism evidence="6 7">
    <name type="scientific">Clostridium boliviensis</name>
    <dbReference type="NCBI Taxonomy" id="318465"/>
    <lineage>
        <taxon>Bacteria</taxon>
        <taxon>Bacillati</taxon>
        <taxon>Bacillota</taxon>
        <taxon>Clostridia</taxon>
        <taxon>Eubacteriales</taxon>
        <taxon>Clostridiaceae</taxon>
        <taxon>Clostridium</taxon>
    </lineage>
</organism>
<keyword evidence="3" id="KW-0067">ATP-binding</keyword>
<evidence type="ECO:0000256" key="4">
    <source>
        <dbReference type="ARBA" id="ARBA00023146"/>
    </source>
</evidence>
<evidence type="ECO:0000313" key="7">
    <source>
        <dbReference type="Proteomes" id="UP001276854"/>
    </source>
</evidence>
<evidence type="ECO:0000256" key="2">
    <source>
        <dbReference type="ARBA" id="ARBA00022490"/>
    </source>
</evidence>
<reference evidence="6 7" key="1">
    <citation type="submission" date="2023-10" db="EMBL/GenBank/DDBJ databases">
        <title>A novel Glycoside Hydrolase 43-Like Enzyme from Clostrdium boliviensis is an Endo-xylanase, and a Candidate for Xylooligosaccharides Production from Different Xylan Substrates.</title>
        <authorList>
            <person name="Alvarez M.T."/>
            <person name="Rocabado-Villegas L.R."/>
            <person name="Salas-Veizaga D.M."/>
            <person name="Linares-Pasten J.A."/>
            <person name="Gudmundsdottir E.E."/>
            <person name="Hreggvidsson G.O."/>
            <person name="Adlercreutz P."/>
            <person name="Nordberg Karlsson E."/>
        </authorList>
    </citation>
    <scope>NUCLEOTIDE SEQUENCE [LARGE SCALE GENOMIC DNA]</scope>
    <source>
        <strain evidence="6 7">E-1</strain>
    </source>
</reference>
<feature type="non-terminal residue" evidence="6">
    <location>
        <position position="1"/>
    </location>
</feature>
<dbReference type="InterPro" id="IPR036621">
    <property type="entry name" value="Anticodon-bd_dom_sf"/>
</dbReference>
<dbReference type="PANTHER" id="PTHR11476">
    <property type="entry name" value="HISTIDYL-TRNA SYNTHETASE"/>
    <property type="match status" value="1"/>
</dbReference>
<gene>
    <name evidence="6" type="ORF">RZO55_21460</name>
</gene>
<dbReference type="InterPro" id="IPR004154">
    <property type="entry name" value="Anticodon-bd"/>
</dbReference>
<dbReference type="GO" id="GO:0016874">
    <property type="term" value="F:ligase activity"/>
    <property type="evidence" value="ECO:0007669"/>
    <property type="project" value="UniProtKB-KW"/>
</dbReference>
<keyword evidence="4" id="KW-0030">Aminoacyl-tRNA synthetase</keyword>
<dbReference type="PANTHER" id="PTHR11476:SF7">
    <property type="entry name" value="HISTIDINE--TRNA LIGASE"/>
    <property type="match status" value="1"/>
</dbReference>
<evidence type="ECO:0000259" key="5">
    <source>
        <dbReference type="Pfam" id="PF03129"/>
    </source>
</evidence>
<protein>
    <submittedName>
        <fullName evidence="6">His/Gly/Thr/Pro-type tRNA ligase C-terminal domain-containing protein</fullName>
    </submittedName>
</protein>
<keyword evidence="7" id="KW-1185">Reference proteome</keyword>
<dbReference type="Proteomes" id="UP001276854">
    <property type="component" value="Unassembled WGS sequence"/>
</dbReference>
<keyword evidence="3" id="KW-0547">Nucleotide-binding</keyword>
<evidence type="ECO:0000313" key="6">
    <source>
        <dbReference type="EMBL" id="MDW2800143.1"/>
    </source>
</evidence>
<dbReference type="EMBL" id="JAWONS010000293">
    <property type="protein sequence ID" value="MDW2800143.1"/>
    <property type="molecule type" value="Genomic_DNA"/>
</dbReference>
<feature type="domain" description="Anticodon-binding" evidence="5">
    <location>
        <begin position="28"/>
        <end position="117"/>
    </location>
</feature>
<comment type="caution">
    <text evidence="6">The sequence shown here is derived from an EMBL/GenBank/DDBJ whole genome shotgun (WGS) entry which is preliminary data.</text>
</comment>
<dbReference type="Pfam" id="PF03129">
    <property type="entry name" value="HGTP_anticodon"/>
    <property type="match status" value="1"/>
</dbReference>